<dbReference type="AlphaFoldDB" id="A0A134A003"/>
<dbReference type="InterPro" id="IPR008565">
    <property type="entry name" value="TtsA-like_GH18_dom"/>
</dbReference>
<dbReference type="InterPro" id="IPR023346">
    <property type="entry name" value="Lysozyme-like_dom_sf"/>
</dbReference>
<evidence type="ECO:0000313" key="3">
    <source>
        <dbReference type="EMBL" id="KXB61005.1"/>
    </source>
</evidence>
<evidence type="ECO:0000259" key="1">
    <source>
        <dbReference type="Pfam" id="PF05838"/>
    </source>
</evidence>
<evidence type="ECO:0000313" key="4">
    <source>
        <dbReference type="Proteomes" id="UP000070483"/>
    </source>
</evidence>
<dbReference type="OrthoDB" id="672438at2"/>
<dbReference type="SUPFAM" id="SSF53955">
    <property type="entry name" value="Lysozyme-like"/>
    <property type="match status" value="1"/>
</dbReference>
<accession>A0A134A003</accession>
<reference evidence="4" key="1">
    <citation type="submission" date="2016-01" db="EMBL/GenBank/DDBJ databases">
        <authorList>
            <person name="Mitreva M."/>
            <person name="Pepin K.H."/>
            <person name="Mihindukulasuriya K.A."/>
            <person name="Fulton R."/>
            <person name="Fronick C."/>
            <person name="O'Laughlin M."/>
            <person name="Miner T."/>
            <person name="Herter B."/>
            <person name="Rosa B.A."/>
            <person name="Cordes M."/>
            <person name="Tomlinson C."/>
            <person name="Wollam A."/>
            <person name="Palsikar V.B."/>
            <person name="Mardis E.R."/>
            <person name="Wilson R.K."/>
        </authorList>
    </citation>
    <scope>NUCLEOTIDE SEQUENCE [LARGE SCALE GENOMIC DNA]</scope>
    <source>
        <strain evidence="4">KA00185</strain>
    </source>
</reference>
<dbReference type="Pfam" id="PF05838">
    <property type="entry name" value="Glyco_hydro_108"/>
    <property type="match status" value="1"/>
</dbReference>
<dbReference type="STRING" id="157687.HMPREF3180_01874"/>
<dbReference type="PATRIC" id="fig|157687.3.peg.1871"/>
<gene>
    <name evidence="3" type="ORF">HMPREF3180_01874</name>
</gene>
<dbReference type="Gene3D" id="1.20.141.10">
    <property type="entry name" value="Chitosanase, subunit A, domain 1"/>
    <property type="match status" value="1"/>
</dbReference>
<protein>
    <submittedName>
        <fullName evidence="3">Putative Peptidoglycan domain protein</fullName>
    </submittedName>
</protein>
<comment type="caution">
    <text evidence="3">The sequence shown here is derived from an EMBL/GenBank/DDBJ whole genome shotgun (WGS) entry which is preliminary data.</text>
</comment>
<proteinExistence type="predicted"/>
<dbReference type="EMBL" id="LSDD01000146">
    <property type="protein sequence ID" value="KXB61005.1"/>
    <property type="molecule type" value="Genomic_DNA"/>
</dbReference>
<organism evidence="3 4">
    <name type="scientific">Leptotrichia wadei</name>
    <dbReference type="NCBI Taxonomy" id="157687"/>
    <lineage>
        <taxon>Bacteria</taxon>
        <taxon>Fusobacteriati</taxon>
        <taxon>Fusobacteriota</taxon>
        <taxon>Fusobacteriia</taxon>
        <taxon>Fusobacteriales</taxon>
        <taxon>Leptotrichiaceae</taxon>
        <taxon>Leptotrichia</taxon>
    </lineage>
</organism>
<dbReference type="Pfam" id="PF09374">
    <property type="entry name" value="PG_binding_3"/>
    <property type="match status" value="1"/>
</dbReference>
<feature type="domain" description="Peptidoglycan binding" evidence="2">
    <location>
        <begin position="95"/>
        <end position="166"/>
    </location>
</feature>
<name>A0A134A003_9FUSO</name>
<evidence type="ECO:0000259" key="2">
    <source>
        <dbReference type="Pfam" id="PF09374"/>
    </source>
</evidence>
<dbReference type="RefSeq" id="WP_060918432.1">
    <property type="nucleotide sequence ID" value="NZ_KQ960108.1"/>
</dbReference>
<keyword evidence="4" id="KW-1185">Reference proteome</keyword>
<dbReference type="CDD" id="cd13926">
    <property type="entry name" value="N-acetylmuramidase_GH108"/>
    <property type="match status" value="1"/>
</dbReference>
<dbReference type="InterPro" id="IPR018537">
    <property type="entry name" value="Peptidoglycan-bd_3"/>
</dbReference>
<dbReference type="Proteomes" id="UP000070483">
    <property type="component" value="Unassembled WGS sequence"/>
</dbReference>
<feature type="domain" description="TtsA-like Glycoside hydrolase family 108" evidence="1">
    <location>
        <begin position="11"/>
        <end position="91"/>
    </location>
</feature>
<sequence length="176" mass="20543">MADSRFLKFFNYILLVEGNYSNDKNDKGGETKYGITKERARECGYKGNMKDLTKAMAQKIYEEKYYKARKLDQVKNDKMALSIFDFSVNAGRYGIKKAQEAVNKVYGKNVVSMDGAIGTQTLKYLNEVNPDKFLVVYHSLQREYYKYLAKRDVTQNDFLTGWLNRVKVKENYLRNV</sequence>